<name>A0A7C3ZKG9_9CYAN</name>
<evidence type="ECO:0000259" key="4">
    <source>
        <dbReference type="Pfam" id="PF01814"/>
    </source>
</evidence>
<dbReference type="InterPro" id="IPR012312">
    <property type="entry name" value="Hemerythrin-like"/>
</dbReference>
<sequence>MAIGLPLIDMQHKQLLDQMDELLEALNTKQDPKQLVHILGYLDMYVNNHFGYEEQCMNLKKCPVAGKNKAAHEYFQTRLGAIRQMIDNYGSSELVARQVSVELLEWFVNHIRTIDVKLSEMP</sequence>
<dbReference type="GO" id="GO:0046872">
    <property type="term" value="F:metal ion binding"/>
    <property type="evidence" value="ECO:0007669"/>
    <property type="project" value="UniProtKB-KW"/>
</dbReference>
<dbReference type="InterPro" id="IPR050669">
    <property type="entry name" value="Hemerythrin"/>
</dbReference>
<dbReference type="PANTHER" id="PTHR37164">
    <property type="entry name" value="BACTERIOHEMERYTHRIN"/>
    <property type="match status" value="1"/>
</dbReference>
<evidence type="ECO:0000313" key="5">
    <source>
        <dbReference type="EMBL" id="HGG01463.1"/>
    </source>
</evidence>
<proteinExistence type="inferred from homology"/>
<evidence type="ECO:0000256" key="1">
    <source>
        <dbReference type="ARBA" id="ARBA00010587"/>
    </source>
</evidence>
<dbReference type="InterPro" id="IPR035938">
    <property type="entry name" value="Hemerythrin-like_sf"/>
</dbReference>
<dbReference type="CDD" id="cd12107">
    <property type="entry name" value="Hemerythrin"/>
    <property type="match status" value="1"/>
</dbReference>
<dbReference type="SUPFAM" id="SSF47188">
    <property type="entry name" value="Hemerythrin-like"/>
    <property type="match status" value="1"/>
</dbReference>
<comment type="similarity">
    <text evidence="1">Belongs to the hemerythrin family.</text>
</comment>
<feature type="domain" description="Hemerythrin-like" evidence="4">
    <location>
        <begin position="6"/>
        <end position="117"/>
    </location>
</feature>
<comment type="caution">
    <text evidence="5">The sequence shown here is derived from an EMBL/GenBank/DDBJ whole genome shotgun (WGS) entry which is preliminary data.</text>
</comment>
<dbReference type="Gene3D" id="1.20.120.50">
    <property type="entry name" value="Hemerythrin-like"/>
    <property type="match status" value="1"/>
</dbReference>
<dbReference type="NCBIfam" id="TIGR02481">
    <property type="entry name" value="hemeryth_dom"/>
    <property type="match status" value="1"/>
</dbReference>
<evidence type="ECO:0000256" key="3">
    <source>
        <dbReference type="ARBA" id="ARBA00023004"/>
    </source>
</evidence>
<evidence type="ECO:0000256" key="2">
    <source>
        <dbReference type="ARBA" id="ARBA00022723"/>
    </source>
</evidence>
<dbReference type="InterPro" id="IPR012827">
    <property type="entry name" value="Hemerythrin_metal-bd"/>
</dbReference>
<keyword evidence="3" id="KW-0408">Iron</keyword>
<protein>
    <submittedName>
        <fullName evidence="5">Hemerythrin</fullName>
    </submittedName>
</protein>
<dbReference type="Pfam" id="PF01814">
    <property type="entry name" value="Hemerythrin"/>
    <property type="match status" value="1"/>
</dbReference>
<organism evidence="5">
    <name type="scientific">Planktothricoides sp. SpSt-374</name>
    <dbReference type="NCBI Taxonomy" id="2282167"/>
    <lineage>
        <taxon>Bacteria</taxon>
        <taxon>Bacillati</taxon>
        <taxon>Cyanobacteriota</taxon>
        <taxon>Cyanophyceae</taxon>
        <taxon>Oscillatoriophycideae</taxon>
        <taxon>Oscillatoriales</taxon>
        <taxon>Oscillatoriaceae</taxon>
        <taxon>Planktothricoides</taxon>
    </lineage>
</organism>
<reference evidence="5" key="1">
    <citation type="journal article" date="2020" name="mSystems">
        <title>Genome- and Community-Level Interaction Insights into Carbon Utilization and Element Cycling Functions of Hydrothermarchaeota in Hydrothermal Sediment.</title>
        <authorList>
            <person name="Zhou Z."/>
            <person name="Liu Y."/>
            <person name="Xu W."/>
            <person name="Pan J."/>
            <person name="Luo Z.H."/>
            <person name="Li M."/>
        </authorList>
    </citation>
    <scope>NUCLEOTIDE SEQUENCE [LARGE SCALE GENOMIC DNA]</scope>
    <source>
        <strain evidence="5">SpSt-374</strain>
    </source>
</reference>
<dbReference type="EMBL" id="DSPX01000126">
    <property type="protein sequence ID" value="HGG01463.1"/>
    <property type="molecule type" value="Genomic_DNA"/>
</dbReference>
<dbReference type="AlphaFoldDB" id="A0A7C3ZKG9"/>
<dbReference type="PANTHER" id="PTHR37164:SF1">
    <property type="entry name" value="BACTERIOHEMERYTHRIN"/>
    <property type="match status" value="1"/>
</dbReference>
<gene>
    <name evidence="5" type="ORF">ENR15_12645</name>
</gene>
<keyword evidence="2" id="KW-0479">Metal-binding</keyword>
<accession>A0A7C3ZKG9</accession>